<protein>
    <recommendedName>
        <fullName evidence="6">Acetate--CoA ligase</fullName>
        <ecNumber evidence="6">6.2.1.1</ecNumber>
    </recommendedName>
</protein>
<dbReference type="GO" id="GO:0003987">
    <property type="term" value="F:acetate-CoA ligase activity"/>
    <property type="evidence" value="ECO:0007669"/>
    <property type="project" value="UniProtKB-UniRule"/>
</dbReference>
<organism evidence="10 11">
    <name type="scientific">Sphingobacterium athyrii</name>
    <dbReference type="NCBI Taxonomy" id="2152717"/>
    <lineage>
        <taxon>Bacteria</taxon>
        <taxon>Pseudomonadati</taxon>
        <taxon>Bacteroidota</taxon>
        <taxon>Sphingobacteriia</taxon>
        <taxon>Sphingobacteriales</taxon>
        <taxon>Sphingobacteriaceae</taxon>
        <taxon>Sphingobacterium</taxon>
    </lineage>
</organism>
<dbReference type="FunFam" id="3.40.50.12780:FF:000001">
    <property type="entry name" value="Acetyl-coenzyme A synthetase"/>
    <property type="match status" value="1"/>
</dbReference>
<dbReference type="GO" id="GO:0019427">
    <property type="term" value="P:acetyl-CoA biosynthetic process from acetate"/>
    <property type="evidence" value="ECO:0007669"/>
    <property type="project" value="UniProtKB-UniRule"/>
</dbReference>
<dbReference type="InterPro" id="IPR011904">
    <property type="entry name" value="Ac_CoA_lig"/>
</dbReference>
<dbReference type="EMBL" id="QCXX01000004">
    <property type="protein sequence ID" value="PUV23658.1"/>
    <property type="molecule type" value="Genomic_DNA"/>
</dbReference>
<dbReference type="InterPro" id="IPR045851">
    <property type="entry name" value="AMP-bd_C_sf"/>
</dbReference>
<feature type="domain" description="Acetyl-coenzyme A synthetase N-terminal" evidence="9">
    <location>
        <begin position="11"/>
        <end position="66"/>
    </location>
</feature>
<keyword evidence="5" id="KW-0007">Acetylation</keyword>
<feature type="domain" description="AMP-binding enzyme C-terminal" evidence="8">
    <location>
        <begin position="520"/>
        <end position="597"/>
    </location>
</feature>
<dbReference type="InterPro" id="IPR042099">
    <property type="entry name" value="ANL_N_sf"/>
</dbReference>
<dbReference type="OrthoDB" id="9778383at2"/>
<dbReference type="Pfam" id="PF13193">
    <property type="entry name" value="AMP-binding_C"/>
    <property type="match status" value="1"/>
</dbReference>
<evidence type="ECO:0000259" key="8">
    <source>
        <dbReference type="Pfam" id="PF13193"/>
    </source>
</evidence>
<dbReference type="PANTHER" id="PTHR24095">
    <property type="entry name" value="ACETYL-COENZYME A SYNTHETASE"/>
    <property type="match status" value="1"/>
</dbReference>
<dbReference type="Gene3D" id="3.40.50.12780">
    <property type="entry name" value="N-terminal domain of ligase-like"/>
    <property type="match status" value="1"/>
</dbReference>
<keyword evidence="11" id="KW-1185">Reference proteome</keyword>
<dbReference type="CDD" id="cd05966">
    <property type="entry name" value="ACS"/>
    <property type="match status" value="1"/>
</dbReference>
<dbReference type="NCBIfam" id="TIGR02188">
    <property type="entry name" value="Ac_CoA_lig_AcsA"/>
    <property type="match status" value="1"/>
</dbReference>
<dbReference type="NCBIfam" id="NF001208">
    <property type="entry name" value="PRK00174.1"/>
    <property type="match status" value="1"/>
</dbReference>
<keyword evidence="2 10" id="KW-0436">Ligase</keyword>
<comment type="similarity">
    <text evidence="1">Belongs to the ATP-dependent AMP-binding enzyme family.</text>
</comment>
<sequence length="638" mass="71783">MSLQIKSFEEYQSEYKRSVEQPEEFWASIADHFFWKRKWNKVLNWNFEEPNIKWFEGAKLNITENCLDRHIYANGDKPAIIWEPNDPNEAHRILSYKQLLQKVEQFANVLKNNNIKKGDRVCIYLPMVPELVIAVLACARIGAIHSVVFGGFSARSIADRIVDAECKLIVTSDGSYRGNKTIGLKNIVDDALMQCDTVEKVIVLTRTRTPVSMIKGRDVWWEDEIKKVETQGNPACPAEEMDAEDTLFILYTSGSTGKPKGVVHTCGGYMVYTGYTFMNTFQYQPNDVFFCTADIGWITGHSYIVYGPLSQGATSLMFEGIPTFPDASRYWDIVDKFKVNIIYTSPTALRSLMAFGDEFVDKNDLSSLRVLGSVGEPINEEAWNWFNEKVGKKNCPVVDTYWQTENGGHLITSLAGVTPEKASYAMFPMPGIQPALMDENGKEIEGNDVTGNLCIKFPWPGMLRTTWGDHDRCRQTYFSTYKDMYFTGDGCYRSPEGYYKITGRVDDVLNVSGHRIGTAEVENAINMHADVVESAIVGYPHPVKGQGIYAYVIANHHTDAEATRKDIMETVSRIIGPIAKPDIIQFVNDLPKTRSGKIMRRILRKIAEGDISNLGDTSTLQDPTVVEGIIQGAEGLKK</sequence>
<dbReference type="AlphaFoldDB" id="A0A363NSC3"/>
<evidence type="ECO:0000256" key="5">
    <source>
        <dbReference type="ARBA" id="ARBA00022990"/>
    </source>
</evidence>
<evidence type="ECO:0000259" key="7">
    <source>
        <dbReference type="Pfam" id="PF00501"/>
    </source>
</evidence>
<reference evidence="10 11" key="1">
    <citation type="submission" date="2018-04" db="EMBL/GenBank/DDBJ databases">
        <title>Sphingobacterium sp. M46 Genome.</title>
        <authorList>
            <person name="Cheng J."/>
            <person name="Li Y."/>
        </authorList>
    </citation>
    <scope>NUCLEOTIDE SEQUENCE [LARGE SCALE GENOMIC DNA]</scope>
    <source>
        <strain evidence="10 11">M46</strain>
    </source>
</reference>
<dbReference type="RefSeq" id="WP_108634999.1">
    <property type="nucleotide sequence ID" value="NZ_DAMCKI010000047.1"/>
</dbReference>
<proteinExistence type="inferred from homology"/>
<evidence type="ECO:0000313" key="10">
    <source>
        <dbReference type="EMBL" id="PUV23658.1"/>
    </source>
</evidence>
<evidence type="ECO:0000256" key="2">
    <source>
        <dbReference type="ARBA" id="ARBA00022598"/>
    </source>
</evidence>
<keyword evidence="4" id="KW-0067">ATP-binding</keyword>
<dbReference type="InterPro" id="IPR032387">
    <property type="entry name" value="ACAS_N"/>
</dbReference>
<evidence type="ECO:0000313" key="11">
    <source>
        <dbReference type="Proteomes" id="UP000250831"/>
    </source>
</evidence>
<dbReference type="PANTHER" id="PTHR24095:SF14">
    <property type="entry name" value="ACETYL-COENZYME A SYNTHETASE 1"/>
    <property type="match status" value="1"/>
</dbReference>
<dbReference type="InterPro" id="IPR020845">
    <property type="entry name" value="AMP-binding_CS"/>
</dbReference>
<dbReference type="GO" id="GO:0005524">
    <property type="term" value="F:ATP binding"/>
    <property type="evidence" value="ECO:0007669"/>
    <property type="project" value="UniProtKB-KW"/>
</dbReference>
<dbReference type="EC" id="6.2.1.1" evidence="6"/>
<dbReference type="Pfam" id="PF16177">
    <property type="entry name" value="ACAS_N"/>
    <property type="match status" value="1"/>
</dbReference>
<evidence type="ECO:0000256" key="3">
    <source>
        <dbReference type="ARBA" id="ARBA00022741"/>
    </source>
</evidence>
<gene>
    <name evidence="10" type="primary">acs</name>
    <name evidence="10" type="ORF">DCO56_17380</name>
</gene>
<dbReference type="Pfam" id="PF00501">
    <property type="entry name" value="AMP-binding"/>
    <property type="match status" value="1"/>
</dbReference>
<dbReference type="Gene3D" id="3.30.300.30">
    <property type="match status" value="1"/>
</dbReference>
<feature type="domain" description="AMP-dependent synthetase/ligase" evidence="7">
    <location>
        <begin position="68"/>
        <end position="458"/>
    </location>
</feature>
<evidence type="ECO:0000256" key="1">
    <source>
        <dbReference type="ARBA" id="ARBA00006432"/>
    </source>
</evidence>
<dbReference type="InterPro" id="IPR025110">
    <property type="entry name" value="AMP-bd_C"/>
</dbReference>
<dbReference type="PROSITE" id="PS00455">
    <property type="entry name" value="AMP_BINDING"/>
    <property type="match status" value="1"/>
</dbReference>
<evidence type="ECO:0000259" key="9">
    <source>
        <dbReference type="Pfam" id="PF16177"/>
    </source>
</evidence>
<dbReference type="GO" id="GO:0016208">
    <property type="term" value="F:AMP binding"/>
    <property type="evidence" value="ECO:0007669"/>
    <property type="project" value="InterPro"/>
</dbReference>
<evidence type="ECO:0000256" key="4">
    <source>
        <dbReference type="ARBA" id="ARBA00022840"/>
    </source>
</evidence>
<accession>A0A363NSC3</accession>
<dbReference type="InterPro" id="IPR000873">
    <property type="entry name" value="AMP-dep_synth/lig_dom"/>
</dbReference>
<dbReference type="SUPFAM" id="SSF56801">
    <property type="entry name" value="Acetyl-CoA synthetase-like"/>
    <property type="match status" value="1"/>
</dbReference>
<keyword evidence="3" id="KW-0547">Nucleotide-binding</keyword>
<comment type="caution">
    <text evidence="10">The sequence shown here is derived from an EMBL/GenBank/DDBJ whole genome shotgun (WGS) entry which is preliminary data.</text>
</comment>
<name>A0A363NSC3_9SPHI</name>
<evidence type="ECO:0000256" key="6">
    <source>
        <dbReference type="NCBIfam" id="TIGR02188"/>
    </source>
</evidence>
<dbReference type="Proteomes" id="UP000250831">
    <property type="component" value="Unassembled WGS sequence"/>
</dbReference>